<dbReference type="SUPFAM" id="SSF51695">
    <property type="entry name" value="PLC-like phosphodiesterases"/>
    <property type="match status" value="2"/>
</dbReference>
<feature type="domain" description="GP-PDE" evidence="2">
    <location>
        <begin position="709"/>
        <end position="954"/>
    </location>
</feature>
<dbReference type="PROSITE" id="PS51841">
    <property type="entry name" value="LTD"/>
    <property type="match status" value="2"/>
</dbReference>
<feature type="domain" description="LTD" evidence="3">
    <location>
        <begin position="243"/>
        <end position="380"/>
    </location>
</feature>
<evidence type="ECO:0000259" key="3">
    <source>
        <dbReference type="PROSITE" id="PS51841"/>
    </source>
</evidence>
<dbReference type="Gene3D" id="3.20.20.190">
    <property type="entry name" value="Phosphatidylinositol (PI) phosphodiesterase"/>
    <property type="match status" value="2"/>
</dbReference>
<gene>
    <name evidence="4" type="ORF">ACFQ03_10090</name>
</gene>
<dbReference type="RefSeq" id="WP_379287900.1">
    <property type="nucleotide sequence ID" value="NZ_JBHTIU010000031.1"/>
</dbReference>
<feature type="chain" id="PRO_5046793399" evidence="1">
    <location>
        <begin position="21"/>
        <end position="1026"/>
    </location>
</feature>
<proteinExistence type="predicted"/>
<feature type="domain" description="GP-PDE" evidence="2">
    <location>
        <begin position="462"/>
        <end position="697"/>
    </location>
</feature>
<evidence type="ECO:0000313" key="4">
    <source>
        <dbReference type="EMBL" id="MFD0869499.1"/>
    </source>
</evidence>
<evidence type="ECO:0000256" key="1">
    <source>
        <dbReference type="SAM" id="SignalP"/>
    </source>
</evidence>
<dbReference type="InterPro" id="IPR030395">
    <property type="entry name" value="GP_PDE_dom"/>
</dbReference>
<sequence length="1026" mass="112874">MNGKVWLIKTVFSVLSVLLAASGLVVSPKDQIVYASERVVGQSLWITEIMYDAPGSDNGAEYVEISNAGQEPLDISGYYIGDAAAKGANEGMYRFPQGTVIGAGESVVITQSAIITRERYGFTADFELPMHATYNPRPDPNVPDMLADNVWGKGYLSLAQGGDDILLMDNNQQVIDYVPYIIERKLNGITYKAAPAMTQHVQSLQRIYTTGDASIDFWPLAPTPGSYKFRSDEPHPFPGPMISRSLLITEVLYDAIHDEDTGEFIEITNIGDDVIDISGYHIGDSEFPRVGSAGEGMFKFPEGTSIKPYQVIVVAGNAQGIKARYGVTPDFELDDSMPEVPTLKKNTAWADGTVRLANAGDQALLFDRDMQIIDAVVWKDPAPFPGVTPYDTTIFGNNGHSIERLNEIDTNNCAIDFVAQPNPSPGVILFGPYADESRIPDRTLREDVLAAREPANGLVVSPTIVAYGGDAVNAPENTLAAVDKLLETEAAHIMLPVRETSDGYLVLMKDHTLNRTTNGKGRVDKNTWETIRALDAGSWFSPQFAGERVPLLSEVLDRIEGKLIPVIKADSAETAAKVVQLLEEKQMLDALIVSENEHVVAGVREMNRELRGGIIYGNHPLNKAQLQKIVLAARKSGASVVMLDHSRLTADSIHYLRIRGITVWGMSRQEEKAAHDLIAIGAAGLVTENPRDAIASLSQYDEKTVTQRPLIGGHRGSLDQVPENTMPAFEQAWLAGADFIETDILETKDGHLILMHDDNVDRTTDGTGKVRDKTLAEMKQLNANYIQPSDPVQVPTLIELLEWVNSKKKTREMALFLEIKAPHLEQKIIDLVKSYGLEQDVFIITFRLEELKTVRQLNKEIGLVYIHNGPAPVENPLGHADKFIREAVRENVHFNPSNSMTPEMLDYVKHRGLVTFAWPISDVTDNPNDYAGVPVAVEAPDQLTMKVGESASISGSVQYRSYTGQPAPLFIRPLDPESQLIAVGEDGTSMTALAEGQAWVQAYYRYEFADEQWTLVAGPTKINIRP</sequence>
<keyword evidence="5" id="KW-1185">Reference proteome</keyword>
<name>A0ABW3DAE5_9BACL</name>
<feature type="domain" description="LTD" evidence="3">
    <location>
        <begin position="37"/>
        <end position="182"/>
    </location>
</feature>
<dbReference type="InterPro" id="IPR001322">
    <property type="entry name" value="Lamin_tail_dom"/>
</dbReference>
<dbReference type="InterPro" id="IPR036415">
    <property type="entry name" value="Lamin_tail_dom_sf"/>
</dbReference>
<dbReference type="PROSITE" id="PS51704">
    <property type="entry name" value="GP_PDE"/>
    <property type="match status" value="2"/>
</dbReference>
<evidence type="ECO:0000259" key="2">
    <source>
        <dbReference type="PROSITE" id="PS51704"/>
    </source>
</evidence>
<dbReference type="Pfam" id="PF00932">
    <property type="entry name" value="LTD"/>
    <property type="match status" value="2"/>
</dbReference>
<reference evidence="5" key="1">
    <citation type="journal article" date="2019" name="Int. J. Syst. Evol. Microbiol.">
        <title>The Global Catalogue of Microorganisms (GCM) 10K type strain sequencing project: providing services to taxonomists for standard genome sequencing and annotation.</title>
        <authorList>
            <consortium name="The Broad Institute Genomics Platform"/>
            <consortium name="The Broad Institute Genome Sequencing Center for Infectious Disease"/>
            <person name="Wu L."/>
            <person name="Ma J."/>
        </authorList>
    </citation>
    <scope>NUCLEOTIDE SEQUENCE [LARGE SCALE GENOMIC DNA]</scope>
    <source>
        <strain evidence="5">CCUG 57263</strain>
    </source>
</reference>
<dbReference type="Gene3D" id="2.60.40.1260">
    <property type="entry name" value="Lamin Tail domain"/>
    <property type="match status" value="2"/>
</dbReference>
<keyword evidence="1" id="KW-0732">Signal</keyword>
<dbReference type="PANTHER" id="PTHR46211">
    <property type="entry name" value="GLYCEROPHOSPHORYL DIESTER PHOSPHODIESTERASE"/>
    <property type="match status" value="1"/>
</dbReference>
<dbReference type="EMBL" id="JBHTIU010000031">
    <property type="protein sequence ID" value="MFD0869499.1"/>
    <property type="molecule type" value="Genomic_DNA"/>
</dbReference>
<dbReference type="Pfam" id="PF03009">
    <property type="entry name" value="GDPD"/>
    <property type="match status" value="2"/>
</dbReference>
<protein>
    <submittedName>
        <fullName evidence="4">Glycerophosphodiester phosphodiesterase family protein</fullName>
    </submittedName>
</protein>
<accession>A0ABW3DAE5</accession>
<dbReference type="PANTHER" id="PTHR46211:SF14">
    <property type="entry name" value="GLYCEROPHOSPHODIESTER PHOSPHODIESTERASE"/>
    <property type="match status" value="1"/>
</dbReference>
<organism evidence="4 5">
    <name type="scientific">Paenibacillus residui</name>
    <dbReference type="NCBI Taxonomy" id="629724"/>
    <lineage>
        <taxon>Bacteria</taxon>
        <taxon>Bacillati</taxon>
        <taxon>Bacillota</taxon>
        <taxon>Bacilli</taxon>
        <taxon>Bacillales</taxon>
        <taxon>Paenibacillaceae</taxon>
        <taxon>Paenibacillus</taxon>
    </lineage>
</organism>
<dbReference type="Proteomes" id="UP001597120">
    <property type="component" value="Unassembled WGS sequence"/>
</dbReference>
<dbReference type="InterPro" id="IPR017946">
    <property type="entry name" value="PLC-like_Pdiesterase_TIM-brl"/>
</dbReference>
<dbReference type="SUPFAM" id="SSF74853">
    <property type="entry name" value="Lamin A/C globular tail domain"/>
    <property type="match status" value="2"/>
</dbReference>
<feature type="signal peptide" evidence="1">
    <location>
        <begin position="1"/>
        <end position="20"/>
    </location>
</feature>
<comment type="caution">
    <text evidence="4">The sequence shown here is derived from an EMBL/GenBank/DDBJ whole genome shotgun (WGS) entry which is preliminary data.</text>
</comment>
<evidence type="ECO:0000313" key="5">
    <source>
        <dbReference type="Proteomes" id="UP001597120"/>
    </source>
</evidence>